<reference evidence="5 6" key="1">
    <citation type="submission" date="2019-07" db="EMBL/GenBank/DDBJ databases">
        <title>Whole genome shotgun sequence of Oceanobacillus sojae NBRC 105379.</title>
        <authorList>
            <person name="Hosoyama A."/>
            <person name="Uohara A."/>
            <person name="Ohji S."/>
            <person name="Ichikawa N."/>
        </authorList>
    </citation>
    <scope>NUCLEOTIDE SEQUENCE [LARGE SCALE GENOMIC DNA]</scope>
    <source>
        <strain evidence="5 6">NBRC 105379</strain>
    </source>
</reference>
<dbReference type="SMART" id="SM00318">
    <property type="entry name" value="SNc"/>
    <property type="match status" value="1"/>
</dbReference>
<organism evidence="5 6">
    <name type="scientific">Oceanobacillus sojae</name>
    <dbReference type="NCBI Taxonomy" id="582851"/>
    <lineage>
        <taxon>Bacteria</taxon>
        <taxon>Bacillati</taxon>
        <taxon>Bacillota</taxon>
        <taxon>Bacilli</taxon>
        <taxon>Bacillales</taxon>
        <taxon>Bacillaceae</taxon>
        <taxon>Oceanobacillus</taxon>
    </lineage>
</organism>
<proteinExistence type="predicted"/>
<dbReference type="EMBL" id="BJYM01000023">
    <property type="protein sequence ID" value="GEN89454.1"/>
    <property type="molecule type" value="Genomic_DNA"/>
</dbReference>
<dbReference type="Gene3D" id="2.40.50.90">
    <property type="match status" value="1"/>
</dbReference>
<evidence type="ECO:0000256" key="3">
    <source>
        <dbReference type="ARBA" id="ARBA00022801"/>
    </source>
</evidence>
<dbReference type="RefSeq" id="WP_246145262.1">
    <property type="nucleotide sequence ID" value="NZ_BJYM01000023.1"/>
</dbReference>
<keyword evidence="6" id="KW-1185">Reference proteome</keyword>
<name>A0A511ZPT0_9BACI</name>
<dbReference type="STRING" id="582851.GCA_900162665_03106"/>
<protein>
    <submittedName>
        <fullName evidence="5">Thermonuclease</fullName>
    </submittedName>
</protein>
<evidence type="ECO:0000259" key="4">
    <source>
        <dbReference type="PROSITE" id="PS50830"/>
    </source>
</evidence>
<sequence>MKKILILLALLFMLTGCELLDFLEDSEPAEGREFVTIERVVDGDTVIVHLEDGTRERVRLLLIDTPESVKPDTEVQPFGEEASDFAKELMPEGEIVEMERGNPDRDDYDRMLAYIWVDDENVNQILVKEGYARVAFIYEPNTKYLEELEEAQEKAKENEENIWSIPGYAESRFHEY</sequence>
<gene>
    <name evidence="5" type="primary">nuc-2</name>
    <name evidence="5" type="ORF">OSO01_41930</name>
</gene>
<dbReference type="GO" id="GO:0003676">
    <property type="term" value="F:nucleic acid binding"/>
    <property type="evidence" value="ECO:0007669"/>
    <property type="project" value="InterPro"/>
</dbReference>
<evidence type="ECO:0000256" key="1">
    <source>
        <dbReference type="ARBA" id="ARBA00022722"/>
    </source>
</evidence>
<dbReference type="Pfam" id="PF00565">
    <property type="entry name" value="SNase"/>
    <property type="match status" value="1"/>
</dbReference>
<keyword evidence="3" id="KW-0378">Hydrolase</keyword>
<evidence type="ECO:0000313" key="5">
    <source>
        <dbReference type="EMBL" id="GEN89454.1"/>
    </source>
</evidence>
<dbReference type="CDD" id="cd00175">
    <property type="entry name" value="SNc"/>
    <property type="match status" value="1"/>
</dbReference>
<dbReference type="PANTHER" id="PTHR12302">
    <property type="entry name" value="EBNA2 BINDING PROTEIN P100"/>
    <property type="match status" value="1"/>
</dbReference>
<feature type="domain" description="TNase-like" evidence="4">
    <location>
        <begin position="31"/>
        <end position="165"/>
    </location>
</feature>
<dbReference type="AlphaFoldDB" id="A0A511ZPT0"/>
<evidence type="ECO:0000313" key="6">
    <source>
        <dbReference type="Proteomes" id="UP000321558"/>
    </source>
</evidence>
<dbReference type="InterPro" id="IPR016071">
    <property type="entry name" value="Staphylococal_nuclease_OB-fold"/>
</dbReference>
<keyword evidence="1" id="KW-0540">Nuclease</keyword>
<dbReference type="SUPFAM" id="SSF50199">
    <property type="entry name" value="Staphylococcal nuclease"/>
    <property type="match status" value="1"/>
</dbReference>
<dbReference type="GO" id="GO:0004519">
    <property type="term" value="F:endonuclease activity"/>
    <property type="evidence" value="ECO:0007669"/>
    <property type="project" value="UniProtKB-KW"/>
</dbReference>
<accession>A0A511ZPT0</accession>
<dbReference type="PROSITE" id="PS51257">
    <property type="entry name" value="PROKAR_LIPOPROTEIN"/>
    <property type="match status" value="1"/>
</dbReference>
<dbReference type="PANTHER" id="PTHR12302:SF3">
    <property type="entry name" value="SERINE_THREONINE-PROTEIN KINASE 31"/>
    <property type="match status" value="1"/>
</dbReference>
<dbReference type="Proteomes" id="UP000321558">
    <property type="component" value="Unassembled WGS sequence"/>
</dbReference>
<keyword evidence="2" id="KW-0255">Endonuclease</keyword>
<comment type="caution">
    <text evidence="5">The sequence shown here is derived from an EMBL/GenBank/DDBJ whole genome shotgun (WGS) entry which is preliminary data.</text>
</comment>
<dbReference type="InterPro" id="IPR035437">
    <property type="entry name" value="SNase_OB-fold_sf"/>
</dbReference>
<dbReference type="InterPro" id="IPR002071">
    <property type="entry name" value="Thermonucl_AS"/>
</dbReference>
<dbReference type="GO" id="GO:0016787">
    <property type="term" value="F:hydrolase activity"/>
    <property type="evidence" value="ECO:0007669"/>
    <property type="project" value="UniProtKB-KW"/>
</dbReference>
<evidence type="ECO:0000256" key="2">
    <source>
        <dbReference type="ARBA" id="ARBA00022759"/>
    </source>
</evidence>
<dbReference type="PROSITE" id="PS01123">
    <property type="entry name" value="TNASE_1"/>
    <property type="match status" value="1"/>
</dbReference>
<dbReference type="PROSITE" id="PS50830">
    <property type="entry name" value="TNASE_3"/>
    <property type="match status" value="1"/>
</dbReference>